<gene>
    <name evidence="2" type="ORF">SCOCK_220045</name>
</gene>
<evidence type="ECO:0000256" key="1">
    <source>
        <dbReference type="SAM" id="MobiDB-lite"/>
    </source>
</evidence>
<sequence>MAAGPVGVAPAAAGGVVRPAGRGGLQRGLRLDAGRGLAARPGPGRCHGPGGRLPGVACGGPAGDRAGRHADAPDAVDRGRGRPRVVQPTGSTAAPSRRWARRAIRWARPAGRRGRCR</sequence>
<dbReference type="EMBL" id="CAJSLV010000051">
    <property type="protein sequence ID" value="CAG6393791.1"/>
    <property type="molecule type" value="Genomic_DNA"/>
</dbReference>
<evidence type="ECO:0000313" key="2">
    <source>
        <dbReference type="EMBL" id="CAG6393791.1"/>
    </source>
</evidence>
<reference evidence="2" key="1">
    <citation type="submission" date="2021-05" db="EMBL/GenBank/DDBJ databases">
        <authorList>
            <person name="Arsene-Ploetze F."/>
        </authorList>
    </citation>
    <scope>NUCLEOTIDE SEQUENCE</scope>
    <source>
        <strain evidence="2">DSM 42138</strain>
    </source>
</reference>
<comment type="caution">
    <text evidence="2">The sequence shown here is derived from an EMBL/GenBank/DDBJ whole genome shotgun (WGS) entry which is preliminary data.</text>
</comment>
<protein>
    <submittedName>
        <fullName evidence="2">Uncharacterized protein</fullName>
    </submittedName>
</protein>
<dbReference type="AlphaFoldDB" id="A0A9W4DPB7"/>
<keyword evidence="3" id="KW-1185">Reference proteome</keyword>
<feature type="region of interest" description="Disordered" evidence="1">
    <location>
        <begin position="57"/>
        <end position="102"/>
    </location>
</feature>
<organism evidence="2 3">
    <name type="scientific">Actinacidiphila cocklensis</name>
    <dbReference type="NCBI Taxonomy" id="887465"/>
    <lineage>
        <taxon>Bacteria</taxon>
        <taxon>Bacillati</taxon>
        <taxon>Actinomycetota</taxon>
        <taxon>Actinomycetes</taxon>
        <taxon>Kitasatosporales</taxon>
        <taxon>Streptomycetaceae</taxon>
        <taxon>Actinacidiphila</taxon>
    </lineage>
</organism>
<accession>A0A9W4DPB7</accession>
<name>A0A9W4DPB7_9ACTN</name>
<dbReference type="Proteomes" id="UP001152519">
    <property type="component" value="Unassembled WGS sequence"/>
</dbReference>
<evidence type="ECO:0000313" key="3">
    <source>
        <dbReference type="Proteomes" id="UP001152519"/>
    </source>
</evidence>
<feature type="compositionally biased region" description="Low complexity" evidence="1">
    <location>
        <begin position="1"/>
        <end position="20"/>
    </location>
</feature>
<feature type="region of interest" description="Disordered" evidence="1">
    <location>
        <begin position="1"/>
        <end position="28"/>
    </location>
</feature>
<proteinExistence type="predicted"/>
<feature type="compositionally biased region" description="Basic and acidic residues" evidence="1">
    <location>
        <begin position="65"/>
        <end position="80"/>
    </location>
</feature>